<feature type="coiled-coil region" evidence="8">
    <location>
        <begin position="11"/>
        <end position="38"/>
    </location>
</feature>
<dbReference type="FunFam" id="1.25.40.180:FF:000008">
    <property type="entry name" value="Programmed cell death protein 4"/>
    <property type="match status" value="1"/>
</dbReference>
<evidence type="ECO:0000313" key="11">
    <source>
        <dbReference type="EMBL" id="KAG6406193.1"/>
    </source>
</evidence>
<keyword evidence="4" id="KW-0677">Repeat</keyword>
<evidence type="ECO:0000256" key="7">
    <source>
        <dbReference type="ARBA" id="ARBA00023242"/>
    </source>
</evidence>
<dbReference type="InterPro" id="IPR016024">
    <property type="entry name" value="ARM-type_fold"/>
</dbReference>
<evidence type="ECO:0000256" key="1">
    <source>
        <dbReference type="ARBA" id="ARBA00004514"/>
    </source>
</evidence>
<dbReference type="SUPFAM" id="SSF55120">
    <property type="entry name" value="Pseudouridine synthase"/>
    <property type="match status" value="1"/>
</dbReference>
<dbReference type="GO" id="GO:0009646">
    <property type="term" value="P:response to absence of light"/>
    <property type="evidence" value="ECO:0007669"/>
    <property type="project" value="UniProtKB-ARBA"/>
</dbReference>
<evidence type="ECO:0000256" key="4">
    <source>
        <dbReference type="ARBA" id="ARBA00022737"/>
    </source>
</evidence>
<comment type="caution">
    <text evidence="11">The sequence shown here is derived from an EMBL/GenBank/DDBJ whole genome shotgun (WGS) entry which is preliminary data.</text>
</comment>
<evidence type="ECO:0000256" key="9">
    <source>
        <dbReference type="SAM" id="MobiDB-lite"/>
    </source>
</evidence>
<proteinExistence type="inferred from homology"/>
<keyword evidence="5" id="KW-0810">Translation regulation</keyword>
<evidence type="ECO:0000256" key="8">
    <source>
        <dbReference type="SAM" id="Coils"/>
    </source>
</evidence>
<name>A0A8X8X3Q7_SALSN</name>
<dbReference type="Pfam" id="PF01416">
    <property type="entry name" value="PseudoU_synth_1"/>
    <property type="match status" value="1"/>
</dbReference>
<dbReference type="GO" id="GO:0006417">
    <property type="term" value="P:regulation of translation"/>
    <property type="evidence" value="ECO:0007669"/>
    <property type="project" value="UniProtKB-KW"/>
</dbReference>
<dbReference type="GO" id="GO:0045892">
    <property type="term" value="P:negative regulation of DNA-templated transcription"/>
    <property type="evidence" value="ECO:0007669"/>
    <property type="project" value="InterPro"/>
</dbReference>
<dbReference type="InterPro" id="IPR020097">
    <property type="entry name" value="PsdUridine_synth_TruA_a/b_dom"/>
</dbReference>
<keyword evidence="3" id="KW-0963">Cytoplasm</keyword>
<dbReference type="PANTHER" id="PTHR12626">
    <property type="entry name" value="PROGRAMMED CELL DEATH 4"/>
    <property type="match status" value="1"/>
</dbReference>
<dbReference type="Gene3D" id="3.30.70.660">
    <property type="entry name" value="Pseudouridine synthase I, catalytic domain, C-terminal subdomain"/>
    <property type="match status" value="1"/>
</dbReference>
<organism evidence="11">
    <name type="scientific">Salvia splendens</name>
    <name type="common">Scarlet sage</name>
    <dbReference type="NCBI Taxonomy" id="180675"/>
    <lineage>
        <taxon>Eukaryota</taxon>
        <taxon>Viridiplantae</taxon>
        <taxon>Streptophyta</taxon>
        <taxon>Embryophyta</taxon>
        <taxon>Tracheophyta</taxon>
        <taxon>Spermatophyta</taxon>
        <taxon>Magnoliopsida</taxon>
        <taxon>eudicotyledons</taxon>
        <taxon>Gunneridae</taxon>
        <taxon>Pentapetalae</taxon>
        <taxon>asterids</taxon>
        <taxon>lamiids</taxon>
        <taxon>Lamiales</taxon>
        <taxon>Lamiaceae</taxon>
        <taxon>Nepetoideae</taxon>
        <taxon>Mentheae</taxon>
        <taxon>Salviinae</taxon>
        <taxon>Salvia</taxon>
        <taxon>Salvia subgen. Calosphace</taxon>
        <taxon>core Calosphace</taxon>
    </lineage>
</organism>
<feature type="compositionally biased region" description="Polar residues" evidence="9">
    <location>
        <begin position="460"/>
        <end position="471"/>
    </location>
</feature>
<dbReference type="Proteomes" id="UP000298416">
    <property type="component" value="Unassembled WGS sequence"/>
</dbReference>
<accession>A0A8X8X3Q7</accession>
<keyword evidence="6" id="KW-0413">Isomerase</keyword>
<feature type="compositionally biased region" description="Gly residues" evidence="9">
    <location>
        <begin position="505"/>
        <end position="514"/>
    </location>
</feature>
<evidence type="ECO:0000256" key="6">
    <source>
        <dbReference type="ARBA" id="ARBA00023235"/>
    </source>
</evidence>
<feature type="domain" description="MI" evidence="10">
    <location>
        <begin position="551"/>
        <end position="672"/>
    </location>
</feature>
<dbReference type="EMBL" id="PNBA02000012">
    <property type="protein sequence ID" value="KAG6406193.1"/>
    <property type="molecule type" value="Genomic_DNA"/>
</dbReference>
<dbReference type="PROSITE" id="PS51366">
    <property type="entry name" value="MI"/>
    <property type="match status" value="4"/>
</dbReference>
<gene>
    <name evidence="11" type="ORF">SASPL_133792</name>
</gene>
<protein>
    <recommendedName>
        <fullName evidence="10">MI domain-containing protein</fullName>
    </recommendedName>
</protein>
<dbReference type="GO" id="GO:0090549">
    <property type="term" value="P:response to carbon starvation"/>
    <property type="evidence" value="ECO:0007669"/>
    <property type="project" value="UniProtKB-ARBA"/>
</dbReference>
<dbReference type="InterPro" id="IPR020094">
    <property type="entry name" value="TruA/RsuA/RluB/E/F_N"/>
</dbReference>
<reference evidence="11" key="1">
    <citation type="submission" date="2018-01" db="EMBL/GenBank/DDBJ databases">
        <authorList>
            <person name="Mao J.F."/>
        </authorList>
    </citation>
    <scope>NUCLEOTIDE SEQUENCE</scope>
    <source>
        <strain evidence="11">Huo1</strain>
        <tissue evidence="11">Leaf</tissue>
    </source>
</reference>
<dbReference type="GO" id="GO:0003723">
    <property type="term" value="F:RNA binding"/>
    <property type="evidence" value="ECO:0007669"/>
    <property type="project" value="InterPro"/>
</dbReference>
<dbReference type="Gene3D" id="3.30.70.580">
    <property type="entry name" value="Pseudouridine synthase I, catalytic domain, N-terminal subdomain"/>
    <property type="match status" value="1"/>
</dbReference>
<feature type="region of interest" description="Disordered" evidence="9">
    <location>
        <begin position="454"/>
        <end position="537"/>
    </location>
</feature>
<feature type="domain" description="MI" evidence="10">
    <location>
        <begin position="715"/>
        <end position="836"/>
    </location>
</feature>
<comment type="subcellular location">
    <subcellularLocation>
        <location evidence="1">Cytoplasm</location>
        <location evidence="1">Cytosol</location>
    </subcellularLocation>
</comment>
<dbReference type="AlphaFoldDB" id="A0A8X8X3Q7"/>
<feature type="domain" description="MI" evidence="10">
    <location>
        <begin position="1018"/>
        <end position="1137"/>
    </location>
</feature>
<evidence type="ECO:0000256" key="3">
    <source>
        <dbReference type="ARBA" id="ARBA00022490"/>
    </source>
</evidence>
<dbReference type="Gene3D" id="1.25.40.180">
    <property type="match status" value="4"/>
</dbReference>
<keyword evidence="8" id="KW-0175">Coiled coil</keyword>
<dbReference type="PANTHER" id="PTHR12626:SF2">
    <property type="entry name" value="MA3 DOMAIN-CONTAINING TRANSLATION REGULATORY FACTOR 2"/>
    <property type="match status" value="1"/>
</dbReference>
<evidence type="ECO:0000256" key="5">
    <source>
        <dbReference type="ARBA" id="ARBA00022845"/>
    </source>
</evidence>
<dbReference type="InterPro" id="IPR020095">
    <property type="entry name" value="PsdUridine_synth_TruA_C"/>
</dbReference>
<dbReference type="SMART" id="SM00544">
    <property type="entry name" value="MA3"/>
    <property type="match status" value="4"/>
</dbReference>
<reference evidence="11" key="2">
    <citation type="submission" date="2020-08" db="EMBL/GenBank/DDBJ databases">
        <title>Plant Genome Project.</title>
        <authorList>
            <person name="Zhang R.-G."/>
        </authorList>
    </citation>
    <scope>NUCLEOTIDE SEQUENCE</scope>
    <source>
        <strain evidence="11">Huo1</strain>
        <tissue evidence="11">Leaf</tissue>
    </source>
</reference>
<dbReference type="GO" id="GO:0005829">
    <property type="term" value="C:cytosol"/>
    <property type="evidence" value="ECO:0007669"/>
    <property type="project" value="UniProtKB-SubCell"/>
</dbReference>
<evidence type="ECO:0000256" key="2">
    <source>
        <dbReference type="ARBA" id="ARBA00005497"/>
    </source>
</evidence>
<comment type="similarity">
    <text evidence="2">Belongs to the PDCD4 family.</text>
</comment>
<evidence type="ECO:0000313" key="12">
    <source>
        <dbReference type="Proteomes" id="UP000298416"/>
    </source>
</evidence>
<dbReference type="InterPro" id="IPR039778">
    <property type="entry name" value="PDCD4"/>
</dbReference>
<dbReference type="GO" id="GO:0001522">
    <property type="term" value="P:pseudouridine synthesis"/>
    <property type="evidence" value="ECO:0007669"/>
    <property type="project" value="InterPro"/>
</dbReference>
<evidence type="ECO:0000259" key="10">
    <source>
        <dbReference type="PROSITE" id="PS51366"/>
    </source>
</evidence>
<dbReference type="GO" id="GO:0043022">
    <property type="term" value="F:ribosome binding"/>
    <property type="evidence" value="ECO:0007669"/>
    <property type="project" value="UniProtKB-ARBA"/>
</dbReference>
<dbReference type="InterPro" id="IPR020103">
    <property type="entry name" value="PsdUridine_synth_cat_dom_sf"/>
</dbReference>
<keyword evidence="7" id="KW-0539">Nucleus</keyword>
<keyword evidence="12" id="KW-1185">Reference proteome</keyword>
<feature type="domain" description="MI" evidence="10">
    <location>
        <begin position="850"/>
        <end position="971"/>
    </location>
</feature>
<dbReference type="SUPFAM" id="SSF48371">
    <property type="entry name" value="ARM repeat"/>
    <property type="match status" value="4"/>
</dbReference>
<dbReference type="FunFam" id="1.25.40.180:FF:000009">
    <property type="entry name" value="programmed cell death protein 4"/>
    <property type="match status" value="1"/>
</dbReference>
<dbReference type="InterPro" id="IPR003891">
    <property type="entry name" value="Initiation_fac_eIF4g_MI"/>
</dbReference>
<dbReference type="GO" id="GO:0009982">
    <property type="term" value="F:pseudouridine synthase activity"/>
    <property type="evidence" value="ECO:0007669"/>
    <property type="project" value="InterPro"/>
</dbReference>
<sequence length="1138" mass="127900">MEGNPNNIELVNPLQAEMESLRERINQLETEKAKLSQQLSVCVCQKLECASTRSFRVQNAGSDRTTSVECTSSIGEMDILKLNEIGLLNRSKYKESGHTLMSGDRNLSYLITCAYLKPELYIALMCDTWQSVPHLDFKSEIFKALYKTMLVSGDKKELQYSRCGRTDKGVSSVGQVISLNLRSNLKETSASNGYSAEISAEESCDGELDYVKILNRALPNDIRIIGWSPAPTDFSAKFNCLSREYKYFFWRENLNIMAMESAGKRFIGEHDFRNFCKMDAANVHNYRYGDDELWAMKIKGSAFLWHQIRCMVVVLFMIGQGLESSNVRGHFQVVIDKLLDIEKTARKPQYKMAPEIPLVLQSCEFDGLKFKCSSDAKQTLRAHLEKEYSSQLNSRTKKKGPTHIPLMSRPAERRPLDFAANWDFLFSLFVFEIPSTMDYTDKFMSSKHQEQFRSALESADPSSASPLLISTSPKSPRSPRPSKHTGSPLKIQKPHPGKVGDPKKGGSGGKGTWGGLLDMEGGHVDDPNDPNYISDKDDAKLSTRTDEQFEEFRKKATIMVEEYFDNDDVTSTANELREIDRPGYYFYFVKKLVSIAMDRRDKEKEMASILLSSLYGDVIDPKQVYKGFQKLVQSADDLVVDIPDAVDVLAMFIARAIVDDILPPSFLTKTMAYLSKDSKGVDVIKRAEKGYLSAPLHAEIIERCWGGSKNKTVEDFKAKINDLLVEYVVSGDVREARRCIKDLHVPHFHHEIVKRAILMAMEKRQAEGRLLELLKRTCEEGLINSSQISKGFSRIIDSVDDLSLDIPNAKVLLQSLISKAASEGWLSASSLRSLSLIPGRQVVEESMLKAFKKKAESIIREYFLAGDVSEVICCLEFENGSGVAELNAAFVKKLITLAMERKNREKEMASVLLSSLCFPSDDVVSGFIMLIESADDMALDIPIVVEDLAMFLARAEVDEVLTPHEMEEIGRHFPGPTSVGNKVTQMSMSLLKARLSGERILRCWGGGGSCNNGWTVEDVKDKVGKLLEEYAAGGDTREACRCIKELGMPFFHHEVVKRCLVILMEMKNERMWSLLSHCFDMQLITMTQMSKGFVRVSDGLDDLALDVPDAKKQFDNLLHKAANQGWLDTSLLPLNGFT</sequence>
<dbReference type="Pfam" id="PF02847">
    <property type="entry name" value="MA3"/>
    <property type="match status" value="4"/>
</dbReference>